<name>A0A0G0JS65_9BACT</name>
<comment type="caution">
    <text evidence="2">The sequence shown here is derived from an EMBL/GenBank/DDBJ whole genome shotgun (WGS) entry which is preliminary data.</text>
</comment>
<reference evidence="2 3" key="1">
    <citation type="journal article" date="2015" name="Nature">
        <title>rRNA introns, odd ribosomes, and small enigmatic genomes across a large radiation of phyla.</title>
        <authorList>
            <person name="Brown C.T."/>
            <person name="Hug L.A."/>
            <person name="Thomas B.C."/>
            <person name="Sharon I."/>
            <person name="Castelle C.J."/>
            <person name="Singh A."/>
            <person name="Wilkins M.J."/>
            <person name="Williams K.H."/>
            <person name="Banfield J.F."/>
        </authorList>
    </citation>
    <scope>NUCLEOTIDE SEQUENCE [LARGE SCALE GENOMIC DNA]</scope>
</reference>
<gene>
    <name evidence="2" type="ORF">US86_C0007G0010</name>
</gene>
<dbReference type="AlphaFoldDB" id="A0A0G0JS65"/>
<sequence length="206" mass="22503">MRQVIIGIIVVIVILALIGTLFIFIPRFFQRNRVTIVSPRPTATTFIASPLPGSSPTLLPTTPGNQLYSGPGFTLSYPTGWGILTCSNSRNFEFDPLNNVDQTGVVCDVAQKPITVTVENDLAQCSGERVLIGNVTAIKNTFNKPRFTEMQWCTLTSPILRITHRFSSTPARAVTPTSYVQQVETMIATLQAPALTISPIPTPTIR</sequence>
<keyword evidence="1" id="KW-0812">Transmembrane</keyword>
<dbReference type="EMBL" id="LBUP01000007">
    <property type="protein sequence ID" value="KKQ65965.1"/>
    <property type="molecule type" value="Genomic_DNA"/>
</dbReference>
<protein>
    <submittedName>
        <fullName evidence="2">Uncharacterized protein</fullName>
    </submittedName>
</protein>
<accession>A0A0G0JS65</accession>
<feature type="transmembrane region" description="Helical" evidence="1">
    <location>
        <begin position="6"/>
        <end position="25"/>
    </location>
</feature>
<evidence type="ECO:0000313" key="2">
    <source>
        <dbReference type="EMBL" id="KKQ65965.1"/>
    </source>
</evidence>
<organism evidence="2 3">
    <name type="scientific">Candidatus Daviesbacteria bacterium GW2011_GWA2_38_24</name>
    <dbReference type="NCBI Taxonomy" id="1618422"/>
    <lineage>
        <taxon>Bacteria</taxon>
        <taxon>Candidatus Daviesiibacteriota</taxon>
    </lineage>
</organism>
<dbReference type="Proteomes" id="UP000034235">
    <property type="component" value="Unassembled WGS sequence"/>
</dbReference>
<evidence type="ECO:0000256" key="1">
    <source>
        <dbReference type="SAM" id="Phobius"/>
    </source>
</evidence>
<keyword evidence="1" id="KW-0472">Membrane</keyword>
<proteinExistence type="predicted"/>
<evidence type="ECO:0000313" key="3">
    <source>
        <dbReference type="Proteomes" id="UP000034235"/>
    </source>
</evidence>
<keyword evidence="1" id="KW-1133">Transmembrane helix</keyword>